<dbReference type="PANTHER" id="PTHR46174">
    <property type="entry name" value="CXXC-TYPE ZINC FINGER PROTEIN 1"/>
    <property type="match status" value="1"/>
</dbReference>
<dbReference type="InterPro" id="IPR019787">
    <property type="entry name" value="Znf_PHD-finger"/>
</dbReference>
<organism evidence="9 10">
    <name type="scientific">Wickerhamiella sorbophila</name>
    <dbReference type="NCBI Taxonomy" id="45607"/>
    <lineage>
        <taxon>Eukaryota</taxon>
        <taxon>Fungi</taxon>
        <taxon>Dikarya</taxon>
        <taxon>Ascomycota</taxon>
        <taxon>Saccharomycotina</taxon>
        <taxon>Dipodascomycetes</taxon>
        <taxon>Dipodascales</taxon>
        <taxon>Trichomonascaceae</taxon>
        <taxon>Wickerhamiella</taxon>
    </lineage>
</organism>
<keyword evidence="10" id="KW-1185">Reference proteome</keyword>
<dbReference type="GO" id="GO:0045893">
    <property type="term" value="P:positive regulation of DNA-templated transcription"/>
    <property type="evidence" value="ECO:0007669"/>
    <property type="project" value="TreeGrafter"/>
</dbReference>
<dbReference type="SMART" id="SM00249">
    <property type="entry name" value="PHD"/>
    <property type="match status" value="1"/>
</dbReference>
<keyword evidence="5" id="KW-0539">Nucleus</keyword>
<dbReference type="OrthoDB" id="436852at2759"/>
<sequence length="249" mass="28262">MAHSGERDVFCICKRPDDGSWMIACEKCDEWFHGKCIGLTEAEGDLAVEFCCDSCSAKYNIQSEWRLKCQLPSCYAAADVEKDSKFCSADHGIAFFRELAQGLVGVPEQDLRVLVESSGSQEKFKALGIQTPEFDAKIEPPPDQVAKWEAKIQKIQEALKFLESCRETKKELSQQATEAEGTKREICAFNSKLSDPDSEEVCMLEQRKCIQHKQWPVIFQERLFIQQQTAAKRLRQLQNSQRGLSQVVL</sequence>
<dbReference type="STRING" id="45607.A0A2T0FFM4"/>
<dbReference type="PROSITE" id="PS50016">
    <property type="entry name" value="ZF_PHD_2"/>
    <property type="match status" value="1"/>
</dbReference>
<keyword evidence="7" id="KW-0175">Coiled coil</keyword>
<dbReference type="RefSeq" id="XP_024663731.1">
    <property type="nucleotide sequence ID" value="XM_024807963.1"/>
</dbReference>
<dbReference type="InterPro" id="IPR001965">
    <property type="entry name" value="Znf_PHD"/>
</dbReference>
<evidence type="ECO:0000256" key="1">
    <source>
        <dbReference type="ARBA" id="ARBA00004123"/>
    </source>
</evidence>
<evidence type="ECO:0000256" key="4">
    <source>
        <dbReference type="ARBA" id="ARBA00022833"/>
    </source>
</evidence>
<dbReference type="EMBL" id="NDIQ01000001">
    <property type="protein sequence ID" value="PRT53785.1"/>
    <property type="molecule type" value="Genomic_DNA"/>
</dbReference>
<proteinExistence type="predicted"/>
<dbReference type="PROSITE" id="PS01359">
    <property type="entry name" value="ZF_PHD_1"/>
    <property type="match status" value="1"/>
</dbReference>
<feature type="domain" description="PHD-type" evidence="8">
    <location>
        <begin position="8"/>
        <end position="58"/>
    </location>
</feature>
<accession>A0A2T0FFM4</accession>
<reference evidence="9 10" key="1">
    <citation type="submission" date="2017-04" db="EMBL/GenBank/DDBJ databases">
        <title>Genome sequencing of [Candida] sorbophila.</title>
        <authorList>
            <person name="Ahn J.O."/>
        </authorList>
    </citation>
    <scope>NUCLEOTIDE SEQUENCE [LARGE SCALE GENOMIC DNA]</scope>
    <source>
        <strain evidence="9 10">DS02</strain>
    </source>
</reference>
<dbReference type="InterPro" id="IPR037869">
    <property type="entry name" value="Spp1/CFP1"/>
</dbReference>
<evidence type="ECO:0000256" key="6">
    <source>
        <dbReference type="PROSITE-ProRule" id="PRU00146"/>
    </source>
</evidence>
<comment type="caution">
    <text evidence="9">The sequence shown here is derived from an EMBL/GenBank/DDBJ whole genome shotgun (WGS) entry which is preliminary data.</text>
</comment>
<dbReference type="GO" id="GO:0008270">
    <property type="term" value="F:zinc ion binding"/>
    <property type="evidence" value="ECO:0007669"/>
    <property type="project" value="UniProtKB-KW"/>
</dbReference>
<gene>
    <name evidence="9" type="ORF">B9G98_01405</name>
</gene>
<dbReference type="Gene3D" id="3.30.40.10">
    <property type="entry name" value="Zinc/RING finger domain, C3HC4 (zinc finger)"/>
    <property type="match status" value="1"/>
</dbReference>
<dbReference type="GeneID" id="36515154"/>
<feature type="coiled-coil region" evidence="7">
    <location>
        <begin position="145"/>
        <end position="185"/>
    </location>
</feature>
<comment type="subcellular location">
    <subcellularLocation>
        <location evidence="1">Nucleus</location>
    </subcellularLocation>
</comment>
<evidence type="ECO:0000256" key="3">
    <source>
        <dbReference type="ARBA" id="ARBA00022771"/>
    </source>
</evidence>
<evidence type="ECO:0000256" key="2">
    <source>
        <dbReference type="ARBA" id="ARBA00022723"/>
    </source>
</evidence>
<protein>
    <submittedName>
        <fullName evidence="9">Set1 complex component spp1</fullName>
    </submittedName>
</protein>
<dbReference type="PANTHER" id="PTHR46174:SF1">
    <property type="entry name" value="CXXC-TYPE ZINC FINGER PROTEIN 1"/>
    <property type="match status" value="1"/>
</dbReference>
<name>A0A2T0FFM4_9ASCO</name>
<dbReference type="Proteomes" id="UP000238350">
    <property type="component" value="Unassembled WGS sequence"/>
</dbReference>
<evidence type="ECO:0000259" key="8">
    <source>
        <dbReference type="PROSITE" id="PS50016"/>
    </source>
</evidence>
<evidence type="ECO:0000313" key="10">
    <source>
        <dbReference type="Proteomes" id="UP000238350"/>
    </source>
</evidence>
<dbReference type="InterPro" id="IPR019786">
    <property type="entry name" value="Zinc_finger_PHD-type_CS"/>
</dbReference>
<evidence type="ECO:0000256" key="5">
    <source>
        <dbReference type="ARBA" id="ARBA00023242"/>
    </source>
</evidence>
<dbReference type="GO" id="GO:0048188">
    <property type="term" value="C:Set1C/COMPASS complex"/>
    <property type="evidence" value="ECO:0007669"/>
    <property type="project" value="InterPro"/>
</dbReference>
<keyword evidence="4" id="KW-0862">Zinc</keyword>
<dbReference type="Pfam" id="PF00628">
    <property type="entry name" value="PHD"/>
    <property type="match status" value="1"/>
</dbReference>
<dbReference type="InterPro" id="IPR013083">
    <property type="entry name" value="Znf_RING/FYVE/PHD"/>
</dbReference>
<evidence type="ECO:0000313" key="9">
    <source>
        <dbReference type="EMBL" id="PRT53785.1"/>
    </source>
</evidence>
<keyword evidence="2" id="KW-0479">Metal-binding</keyword>
<keyword evidence="3 6" id="KW-0863">Zinc-finger</keyword>
<dbReference type="AlphaFoldDB" id="A0A2T0FFM4"/>
<evidence type="ECO:0000256" key="7">
    <source>
        <dbReference type="SAM" id="Coils"/>
    </source>
</evidence>
<dbReference type="InterPro" id="IPR011011">
    <property type="entry name" value="Znf_FYVE_PHD"/>
</dbReference>
<dbReference type="SUPFAM" id="SSF57903">
    <property type="entry name" value="FYVE/PHD zinc finger"/>
    <property type="match status" value="1"/>
</dbReference>